<proteinExistence type="predicted"/>
<reference evidence="1" key="2">
    <citation type="submission" date="2020-07" db="EMBL/GenBank/DDBJ databases">
        <authorList>
            <person name="Vera ALvarez R."/>
            <person name="Arias-Moreno D.M."/>
            <person name="Jimenez-Jacinto V."/>
            <person name="Jimenez-Bremont J.F."/>
            <person name="Swaminathan K."/>
            <person name="Moose S.P."/>
            <person name="Guerrero-Gonzalez M.L."/>
            <person name="Marino-Ramirez L."/>
            <person name="Landsman D."/>
            <person name="Rodriguez-Kessler M."/>
            <person name="Delgado-Sanchez P."/>
        </authorList>
    </citation>
    <scope>NUCLEOTIDE SEQUENCE</scope>
    <source>
        <tissue evidence="1">Cladode</tissue>
    </source>
</reference>
<dbReference type="EMBL" id="GISG01199205">
    <property type="protein sequence ID" value="MBA4658092.1"/>
    <property type="molecule type" value="Transcribed_RNA"/>
</dbReference>
<evidence type="ECO:0000313" key="1">
    <source>
        <dbReference type="EMBL" id="MBA4658091.1"/>
    </source>
</evidence>
<dbReference type="AlphaFoldDB" id="A0A7C9A592"/>
<accession>A0A7C9A592</accession>
<protein>
    <submittedName>
        <fullName evidence="1">Uncharacterized protein</fullName>
    </submittedName>
</protein>
<sequence length="114" mass="13099">MVHNLEEPPLLERVRHRFDDLPPPLRVCLINSVQVYDRNVSLRLRADISGLGRRWLVVHKDAGQFGNASINEPLHTHLGLIEGLKLSLAIIICTWCHFPIRWYSNLIASVCIDR</sequence>
<organism evidence="1">
    <name type="scientific">Opuntia streptacantha</name>
    <name type="common">Prickly pear cactus</name>
    <name type="synonym">Opuntia cardona</name>
    <dbReference type="NCBI Taxonomy" id="393608"/>
    <lineage>
        <taxon>Eukaryota</taxon>
        <taxon>Viridiplantae</taxon>
        <taxon>Streptophyta</taxon>
        <taxon>Embryophyta</taxon>
        <taxon>Tracheophyta</taxon>
        <taxon>Spermatophyta</taxon>
        <taxon>Magnoliopsida</taxon>
        <taxon>eudicotyledons</taxon>
        <taxon>Gunneridae</taxon>
        <taxon>Pentapetalae</taxon>
        <taxon>Caryophyllales</taxon>
        <taxon>Cactineae</taxon>
        <taxon>Cactaceae</taxon>
        <taxon>Opuntioideae</taxon>
        <taxon>Opuntia</taxon>
    </lineage>
</organism>
<reference evidence="1" key="1">
    <citation type="journal article" date="2013" name="J. Plant Res.">
        <title>Effect of fungi and light on seed germination of three Opuntia species from semiarid lands of central Mexico.</title>
        <authorList>
            <person name="Delgado-Sanchez P."/>
            <person name="Jimenez-Bremont J.F."/>
            <person name="Guerrero-Gonzalez Mde L."/>
            <person name="Flores J."/>
        </authorList>
    </citation>
    <scope>NUCLEOTIDE SEQUENCE</scope>
    <source>
        <tissue evidence="1">Cladode</tissue>
    </source>
</reference>
<name>A0A7C9A592_OPUST</name>
<dbReference type="EMBL" id="GISG01199204">
    <property type="protein sequence ID" value="MBA4658091.1"/>
    <property type="molecule type" value="Transcribed_RNA"/>
</dbReference>